<keyword evidence="2" id="KW-1185">Reference proteome</keyword>
<comment type="caution">
    <text evidence="1">The sequence shown here is derived from an EMBL/GenBank/DDBJ whole genome shotgun (WGS) entry which is preliminary data.</text>
</comment>
<evidence type="ECO:0000313" key="2">
    <source>
        <dbReference type="Proteomes" id="UP001458880"/>
    </source>
</evidence>
<evidence type="ECO:0000313" key="1">
    <source>
        <dbReference type="EMBL" id="KAK9736729.1"/>
    </source>
</evidence>
<proteinExistence type="predicted"/>
<sequence>MKGLAARTRANEKERTRRIGGIKKGNYKTLLYDRVECAARVVLKVCVCRPPITLLKVKSIRGLRDGCWSFGTPLGRISITMPGIRKLESCLFHVGPSSVAVFGYST</sequence>
<dbReference type="AlphaFoldDB" id="A0AAW1LSH1"/>
<gene>
    <name evidence="1" type="ORF">QE152_g11318</name>
</gene>
<accession>A0AAW1LSH1</accession>
<name>A0AAW1LSH1_POPJA</name>
<dbReference type="Proteomes" id="UP001458880">
    <property type="component" value="Unassembled WGS sequence"/>
</dbReference>
<protein>
    <submittedName>
        <fullName evidence="1">Uncharacterized protein</fullName>
    </submittedName>
</protein>
<organism evidence="1 2">
    <name type="scientific">Popillia japonica</name>
    <name type="common">Japanese beetle</name>
    <dbReference type="NCBI Taxonomy" id="7064"/>
    <lineage>
        <taxon>Eukaryota</taxon>
        <taxon>Metazoa</taxon>
        <taxon>Ecdysozoa</taxon>
        <taxon>Arthropoda</taxon>
        <taxon>Hexapoda</taxon>
        <taxon>Insecta</taxon>
        <taxon>Pterygota</taxon>
        <taxon>Neoptera</taxon>
        <taxon>Endopterygota</taxon>
        <taxon>Coleoptera</taxon>
        <taxon>Polyphaga</taxon>
        <taxon>Scarabaeiformia</taxon>
        <taxon>Scarabaeidae</taxon>
        <taxon>Rutelinae</taxon>
        <taxon>Popillia</taxon>
    </lineage>
</organism>
<reference evidence="1 2" key="1">
    <citation type="journal article" date="2024" name="BMC Genomics">
        <title>De novo assembly and annotation of Popillia japonica's genome with initial clues to its potential as an invasive pest.</title>
        <authorList>
            <person name="Cucini C."/>
            <person name="Boschi S."/>
            <person name="Funari R."/>
            <person name="Cardaioli E."/>
            <person name="Iannotti N."/>
            <person name="Marturano G."/>
            <person name="Paoli F."/>
            <person name="Bruttini M."/>
            <person name="Carapelli A."/>
            <person name="Frati F."/>
            <person name="Nardi F."/>
        </authorList>
    </citation>
    <scope>NUCLEOTIDE SEQUENCE [LARGE SCALE GENOMIC DNA]</scope>
    <source>
        <strain evidence="1">DMR45628</strain>
    </source>
</reference>
<dbReference type="EMBL" id="JASPKY010000109">
    <property type="protein sequence ID" value="KAK9736729.1"/>
    <property type="molecule type" value="Genomic_DNA"/>
</dbReference>